<keyword evidence="15" id="KW-0282">Flagellum</keyword>
<dbReference type="InterPro" id="IPR027417">
    <property type="entry name" value="P-loop_NTPase"/>
</dbReference>
<dbReference type="Pfam" id="PF00448">
    <property type="entry name" value="SRP54"/>
    <property type="match status" value="1"/>
</dbReference>
<keyword evidence="4" id="KW-0813">Transport</keyword>
<protein>
    <recommendedName>
        <fullName evidence="3 13">Flagellar biosynthesis protein FlhF</fullName>
    </recommendedName>
</protein>
<evidence type="ECO:0000256" key="4">
    <source>
        <dbReference type="ARBA" id="ARBA00022448"/>
    </source>
</evidence>
<dbReference type="CDD" id="cd17873">
    <property type="entry name" value="FlhF"/>
    <property type="match status" value="1"/>
</dbReference>
<dbReference type="GO" id="GO:0006614">
    <property type="term" value="P:SRP-dependent cotranslational protein targeting to membrane"/>
    <property type="evidence" value="ECO:0007669"/>
    <property type="project" value="UniProtKB-UniRule"/>
</dbReference>
<keyword evidence="15" id="KW-0966">Cell projection</keyword>
<keyword evidence="7" id="KW-1005">Bacterial flagellum biogenesis</keyword>
<dbReference type="RefSeq" id="WP_275421768.1">
    <property type="nucleotide sequence ID" value="NZ_CP106877.1"/>
</dbReference>
<comment type="subcellular location">
    <subcellularLocation>
        <location evidence="1">Cell membrane</location>
        <topology evidence="1">Peripheral membrane protein</topology>
        <orientation evidence="1">Cytoplasmic side</orientation>
    </subcellularLocation>
</comment>
<evidence type="ECO:0000256" key="2">
    <source>
        <dbReference type="ARBA" id="ARBA00008531"/>
    </source>
</evidence>
<dbReference type="GO" id="GO:0015031">
    <property type="term" value="P:protein transport"/>
    <property type="evidence" value="ECO:0007669"/>
    <property type="project" value="UniProtKB-KW"/>
</dbReference>
<dbReference type="GO" id="GO:0005886">
    <property type="term" value="C:plasma membrane"/>
    <property type="evidence" value="ECO:0007669"/>
    <property type="project" value="UniProtKB-SubCell"/>
</dbReference>
<dbReference type="PANTHER" id="PTHR43134:SF3">
    <property type="entry name" value="FLAGELLAR BIOSYNTHESIS PROTEIN FLHF"/>
    <property type="match status" value="1"/>
</dbReference>
<dbReference type="GO" id="GO:0005525">
    <property type="term" value="F:GTP binding"/>
    <property type="evidence" value="ECO:0007669"/>
    <property type="project" value="UniProtKB-UniRule"/>
</dbReference>
<dbReference type="AlphaFoldDB" id="A0A9E8M2V8"/>
<dbReference type="GO" id="GO:0003924">
    <property type="term" value="F:GTPase activity"/>
    <property type="evidence" value="ECO:0007669"/>
    <property type="project" value="UniProtKB-UniRule"/>
</dbReference>
<evidence type="ECO:0000256" key="3">
    <source>
        <dbReference type="ARBA" id="ARBA00014919"/>
    </source>
</evidence>
<feature type="domain" description="SRP54-type proteins GTP-binding" evidence="14">
    <location>
        <begin position="182"/>
        <end position="373"/>
    </location>
</feature>
<dbReference type="SUPFAM" id="SSF52540">
    <property type="entry name" value="P-loop containing nucleoside triphosphate hydrolases"/>
    <property type="match status" value="1"/>
</dbReference>
<reference evidence="15" key="1">
    <citation type="submission" date="2022-09" db="EMBL/GenBank/DDBJ databases">
        <title>Complete Genomes of Fervidibacillus albus and Fervidibacillus halotolerans isolated from tidal flat sediments.</title>
        <authorList>
            <person name="Kwon K.K."/>
            <person name="Yang S.-H."/>
            <person name="Park M.J."/>
            <person name="Oh H.-M."/>
        </authorList>
    </citation>
    <scope>NUCLEOTIDE SEQUENCE</scope>
    <source>
        <strain evidence="15">MEBiC13594</strain>
    </source>
</reference>
<accession>A0A9E8M2V8</accession>
<keyword evidence="8" id="KW-0653">Protein transport</keyword>
<comment type="function">
    <text evidence="12">Necessary for flagellar biosynthesis. May be involved in translocation of the flagellum.</text>
</comment>
<dbReference type="Gene3D" id="3.40.50.300">
    <property type="entry name" value="P-loop containing nucleotide triphosphate hydrolases"/>
    <property type="match status" value="1"/>
</dbReference>
<evidence type="ECO:0000256" key="13">
    <source>
        <dbReference type="NCBIfam" id="TIGR03499"/>
    </source>
</evidence>
<keyword evidence="16" id="KW-1185">Reference proteome</keyword>
<dbReference type="InterPro" id="IPR020006">
    <property type="entry name" value="FlhF"/>
</dbReference>
<keyword evidence="5" id="KW-1003">Cell membrane</keyword>
<gene>
    <name evidence="15" type="primary">flhF</name>
    <name evidence="15" type="ORF">OE105_05645</name>
</gene>
<dbReference type="NCBIfam" id="TIGR03499">
    <property type="entry name" value="FlhF"/>
    <property type="match status" value="1"/>
</dbReference>
<evidence type="ECO:0000256" key="12">
    <source>
        <dbReference type="ARBA" id="ARBA00025337"/>
    </source>
</evidence>
<evidence type="ECO:0000259" key="14">
    <source>
        <dbReference type="SMART" id="SM00962"/>
    </source>
</evidence>
<keyword evidence="15" id="KW-0969">Cilium</keyword>
<evidence type="ECO:0000256" key="10">
    <source>
        <dbReference type="ARBA" id="ARBA00023136"/>
    </source>
</evidence>
<evidence type="ECO:0000256" key="6">
    <source>
        <dbReference type="ARBA" id="ARBA00022741"/>
    </source>
</evidence>
<keyword evidence="10" id="KW-0472">Membrane</keyword>
<proteinExistence type="inferred from homology"/>
<evidence type="ECO:0000256" key="5">
    <source>
        <dbReference type="ARBA" id="ARBA00022475"/>
    </source>
</evidence>
<dbReference type="GO" id="GO:0005047">
    <property type="term" value="F:signal recognition particle binding"/>
    <property type="evidence" value="ECO:0007669"/>
    <property type="project" value="TreeGrafter"/>
</dbReference>
<dbReference type="GO" id="GO:0044781">
    <property type="term" value="P:bacterial-type flagellum organization"/>
    <property type="evidence" value="ECO:0007669"/>
    <property type="project" value="UniProtKB-UniRule"/>
</dbReference>
<keyword evidence="9" id="KW-0342">GTP-binding</keyword>
<dbReference type="Proteomes" id="UP001164726">
    <property type="component" value="Chromosome"/>
</dbReference>
<evidence type="ECO:0000256" key="1">
    <source>
        <dbReference type="ARBA" id="ARBA00004413"/>
    </source>
</evidence>
<keyword evidence="6" id="KW-0547">Nucleotide-binding</keyword>
<dbReference type="PANTHER" id="PTHR43134">
    <property type="entry name" value="SIGNAL RECOGNITION PARTICLE RECEPTOR SUBUNIT ALPHA"/>
    <property type="match status" value="1"/>
</dbReference>
<name>A0A9E8M2V8_9BACI</name>
<dbReference type="Gene3D" id="1.20.120.1380">
    <property type="entry name" value="Flagellar FlhF biosynthesis protein, N domain"/>
    <property type="match status" value="1"/>
</dbReference>
<evidence type="ECO:0000256" key="8">
    <source>
        <dbReference type="ARBA" id="ARBA00022927"/>
    </source>
</evidence>
<sequence>MKVKKYTAPNMQEAMKQIRSELGRDAIILNSREIHKGGLLRFFRKKRIEVIAAIDKERPISRNIHKQELSTYNHSKQITGFQTKREEENLLKEIASIKNMVATIADENKDFGNVPPPFRPLMGRLSQQRIDQRLLDELSDFLLEKYYEHNKNVTDVEGKKYAKQFFSKKLQPYSFGGMSFQKKMVMCLGPTGVGKTTTLAKLAAHAKLDLQKSIAFITTDTYRIGAVEQLKTYAKILDVPLEVCYTSKDFQRAVHRFQTYDMTFIDTAGRNFRYSKNVQELDRIIDSTRDMETYLVFSLTAKEDDMSAIYEQFSNVAIDKLIFTKLDETDHYGSLINIPLKYKKGVAYITTGQDVPDDIMEGTIQTIVNRIVGE</sequence>
<evidence type="ECO:0000256" key="9">
    <source>
        <dbReference type="ARBA" id="ARBA00023134"/>
    </source>
</evidence>
<dbReference type="SMART" id="SM00962">
    <property type="entry name" value="SRP54"/>
    <property type="match status" value="1"/>
</dbReference>
<organism evidence="15 16">
    <name type="scientific">Fervidibacillus halotolerans</name>
    <dbReference type="NCBI Taxonomy" id="2980027"/>
    <lineage>
        <taxon>Bacteria</taxon>
        <taxon>Bacillati</taxon>
        <taxon>Bacillota</taxon>
        <taxon>Bacilli</taxon>
        <taxon>Bacillales</taxon>
        <taxon>Bacillaceae</taxon>
        <taxon>Fervidibacillus</taxon>
    </lineage>
</organism>
<evidence type="ECO:0000313" key="15">
    <source>
        <dbReference type="EMBL" id="WAA13586.1"/>
    </source>
</evidence>
<keyword evidence="11" id="KW-1006">Bacterial flagellum protein export</keyword>
<evidence type="ECO:0000256" key="7">
    <source>
        <dbReference type="ARBA" id="ARBA00022795"/>
    </source>
</evidence>
<dbReference type="InterPro" id="IPR047040">
    <property type="entry name" value="FlhF__GTPase_dom"/>
</dbReference>
<comment type="similarity">
    <text evidence="2">Belongs to the GTP-binding SRP family.</text>
</comment>
<dbReference type="FunFam" id="3.40.50.300:FF:000695">
    <property type="entry name" value="Flagellar biosynthesis regulator FlhF"/>
    <property type="match status" value="1"/>
</dbReference>
<evidence type="ECO:0000256" key="11">
    <source>
        <dbReference type="ARBA" id="ARBA00023225"/>
    </source>
</evidence>
<dbReference type="KEGG" id="fhl:OE105_05645"/>
<dbReference type="EMBL" id="CP106877">
    <property type="protein sequence ID" value="WAA13586.1"/>
    <property type="molecule type" value="Genomic_DNA"/>
</dbReference>
<evidence type="ECO:0000313" key="16">
    <source>
        <dbReference type="Proteomes" id="UP001164726"/>
    </source>
</evidence>
<dbReference type="InterPro" id="IPR000897">
    <property type="entry name" value="SRP54_GTPase_dom"/>
</dbReference>